<sequence>MAFLDYSGPQKPAPSQPKAALVFLHGLGNSPQTCIPLIQDRLSQLDPTLSQDIKFVFPSAPRLCSTINGGQCLPCWFDLYDWPVKVGVRDDKQGIRQAVQQIQDEVAKLEAEGIPKSRIVLGGFSQGATLALSTAYGDTTIEQPFAGCIALSGWLALRQELQCTPAACQTPLFWGHGQFDDSVKPEQQFFGVKKLLQQGVQSTTTKSYEMGHGVSAEELCDIAAFLKRVIYKQRPSTESIEKTESSDTQTQTALV</sequence>
<evidence type="ECO:0000256" key="1">
    <source>
        <dbReference type="ARBA" id="ARBA00006499"/>
    </source>
</evidence>
<gene>
    <name evidence="4" type="ORF">SEMRO_132_G062630.1</name>
</gene>
<dbReference type="Gene3D" id="3.40.50.1820">
    <property type="entry name" value="alpha/beta hydrolase"/>
    <property type="match status" value="1"/>
</dbReference>
<dbReference type="Proteomes" id="UP001153069">
    <property type="component" value="Unassembled WGS sequence"/>
</dbReference>
<dbReference type="SUPFAM" id="SSF53474">
    <property type="entry name" value="alpha/beta-Hydrolases"/>
    <property type="match status" value="1"/>
</dbReference>
<organism evidence="4 5">
    <name type="scientific">Seminavis robusta</name>
    <dbReference type="NCBI Taxonomy" id="568900"/>
    <lineage>
        <taxon>Eukaryota</taxon>
        <taxon>Sar</taxon>
        <taxon>Stramenopiles</taxon>
        <taxon>Ochrophyta</taxon>
        <taxon>Bacillariophyta</taxon>
        <taxon>Bacillariophyceae</taxon>
        <taxon>Bacillariophycidae</taxon>
        <taxon>Naviculales</taxon>
        <taxon>Naviculaceae</taxon>
        <taxon>Seminavis</taxon>
    </lineage>
</organism>
<evidence type="ECO:0000256" key="2">
    <source>
        <dbReference type="ARBA" id="ARBA00022801"/>
    </source>
</evidence>
<comment type="similarity">
    <text evidence="1">Belongs to the AB hydrolase superfamily. AB hydrolase 2 family.</text>
</comment>
<feature type="domain" description="Phospholipase/carboxylesterase/thioesterase" evidence="3">
    <location>
        <begin position="16"/>
        <end position="229"/>
    </location>
</feature>
<evidence type="ECO:0000259" key="3">
    <source>
        <dbReference type="Pfam" id="PF02230"/>
    </source>
</evidence>
<keyword evidence="5" id="KW-1185">Reference proteome</keyword>
<evidence type="ECO:0000313" key="4">
    <source>
        <dbReference type="EMBL" id="CAB9502278.1"/>
    </source>
</evidence>
<name>A0A9N8DFY9_9STRA</name>
<dbReference type="GO" id="GO:0008474">
    <property type="term" value="F:palmitoyl-(protein) hydrolase activity"/>
    <property type="evidence" value="ECO:0007669"/>
    <property type="project" value="TreeGrafter"/>
</dbReference>
<keyword evidence="2" id="KW-0378">Hydrolase</keyword>
<dbReference type="GO" id="GO:0005737">
    <property type="term" value="C:cytoplasm"/>
    <property type="evidence" value="ECO:0007669"/>
    <property type="project" value="TreeGrafter"/>
</dbReference>
<dbReference type="InterPro" id="IPR029058">
    <property type="entry name" value="AB_hydrolase_fold"/>
</dbReference>
<dbReference type="PANTHER" id="PTHR10655:SF17">
    <property type="entry name" value="LYSOPHOSPHOLIPASE-LIKE PROTEIN 1"/>
    <property type="match status" value="1"/>
</dbReference>
<dbReference type="AlphaFoldDB" id="A0A9N8DFY9"/>
<dbReference type="InterPro" id="IPR050565">
    <property type="entry name" value="LYPA1-2/EST-like"/>
</dbReference>
<dbReference type="GO" id="GO:0052689">
    <property type="term" value="F:carboxylic ester hydrolase activity"/>
    <property type="evidence" value="ECO:0007669"/>
    <property type="project" value="TreeGrafter"/>
</dbReference>
<dbReference type="InterPro" id="IPR003140">
    <property type="entry name" value="PLipase/COase/thioEstase"/>
</dbReference>
<dbReference type="OrthoDB" id="2418081at2759"/>
<comment type="caution">
    <text evidence="4">The sequence shown here is derived from an EMBL/GenBank/DDBJ whole genome shotgun (WGS) entry which is preliminary data.</text>
</comment>
<dbReference type="PANTHER" id="PTHR10655">
    <property type="entry name" value="LYSOPHOSPHOLIPASE-RELATED"/>
    <property type="match status" value="1"/>
</dbReference>
<proteinExistence type="inferred from homology"/>
<dbReference type="EMBL" id="CAICTM010000131">
    <property type="protein sequence ID" value="CAB9502278.1"/>
    <property type="molecule type" value="Genomic_DNA"/>
</dbReference>
<dbReference type="Pfam" id="PF02230">
    <property type="entry name" value="Abhydrolase_2"/>
    <property type="match status" value="1"/>
</dbReference>
<evidence type="ECO:0000313" key="5">
    <source>
        <dbReference type="Proteomes" id="UP001153069"/>
    </source>
</evidence>
<reference evidence="4" key="1">
    <citation type="submission" date="2020-06" db="EMBL/GenBank/DDBJ databases">
        <authorList>
            <consortium name="Plant Systems Biology data submission"/>
        </authorList>
    </citation>
    <scope>NUCLEOTIDE SEQUENCE</scope>
    <source>
        <strain evidence="4">D6</strain>
    </source>
</reference>
<protein>
    <submittedName>
        <fullName evidence="4">Protein thioesterase 1</fullName>
    </submittedName>
</protein>
<accession>A0A9N8DFY9</accession>